<dbReference type="Pfam" id="PF16706">
    <property type="entry name" value="Izumo-Ig"/>
    <property type="match status" value="1"/>
</dbReference>
<feature type="chain" id="PRO_5025664470" evidence="4">
    <location>
        <begin position="22"/>
        <end position="353"/>
    </location>
</feature>
<evidence type="ECO:0000313" key="7">
    <source>
        <dbReference type="Proteomes" id="UP000472241"/>
    </source>
</evidence>
<dbReference type="InterPro" id="IPR036179">
    <property type="entry name" value="Ig-like_dom_sf"/>
</dbReference>
<name>A0A667HQ77_LYNCA</name>
<keyword evidence="3" id="KW-1133">Transmembrane helix</keyword>
<feature type="transmembrane region" description="Helical" evidence="3">
    <location>
        <begin position="291"/>
        <end position="315"/>
    </location>
</feature>
<keyword evidence="7" id="KW-1185">Reference proteome</keyword>
<proteinExistence type="inferred from homology"/>
<dbReference type="GO" id="GO:0002080">
    <property type="term" value="C:acrosomal membrane"/>
    <property type="evidence" value="ECO:0007669"/>
    <property type="project" value="TreeGrafter"/>
</dbReference>
<dbReference type="Gene3D" id="2.60.40.10">
    <property type="entry name" value="Immunoglobulins"/>
    <property type="match status" value="1"/>
</dbReference>
<dbReference type="InterPro" id="IPR003599">
    <property type="entry name" value="Ig_sub"/>
</dbReference>
<reference evidence="6" key="1">
    <citation type="submission" date="2025-08" db="UniProtKB">
        <authorList>
            <consortium name="Ensembl"/>
        </authorList>
    </citation>
    <scope>IDENTIFICATION</scope>
</reference>
<dbReference type="PANTHER" id="PTHR35540:SF1">
    <property type="entry name" value="IZUMO SPERM-EGG FUSION PROTEIN 1"/>
    <property type="match status" value="1"/>
</dbReference>
<dbReference type="GO" id="GO:0035036">
    <property type="term" value="P:sperm-egg recognition"/>
    <property type="evidence" value="ECO:0007669"/>
    <property type="project" value="InterPro"/>
</dbReference>
<feature type="domain" description="Immunoglobulin" evidence="5">
    <location>
        <begin position="167"/>
        <end position="253"/>
    </location>
</feature>
<protein>
    <submittedName>
        <fullName evidence="6">Izumo sperm-egg fusion protein 1-like</fullName>
    </submittedName>
</protein>
<evidence type="ECO:0000256" key="3">
    <source>
        <dbReference type="SAM" id="Phobius"/>
    </source>
</evidence>
<evidence type="ECO:0000259" key="5">
    <source>
        <dbReference type="SMART" id="SM00409"/>
    </source>
</evidence>
<dbReference type="Proteomes" id="UP000472241">
    <property type="component" value="Unplaced"/>
</dbReference>
<dbReference type="InterPro" id="IPR013783">
    <property type="entry name" value="Ig-like_fold"/>
</dbReference>
<evidence type="ECO:0000256" key="4">
    <source>
        <dbReference type="SAM" id="SignalP"/>
    </source>
</evidence>
<comment type="similarity">
    <text evidence="1">Belongs to the Izumo family.</text>
</comment>
<organism evidence="6 7">
    <name type="scientific">Lynx canadensis</name>
    <name type="common">Canada lynx</name>
    <name type="synonym">Felis canadensis</name>
    <dbReference type="NCBI Taxonomy" id="61383"/>
    <lineage>
        <taxon>Eukaryota</taxon>
        <taxon>Metazoa</taxon>
        <taxon>Chordata</taxon>
        <taxon>Craniata</taxon>
        <taxon>Vertebrata</taxon>
        <taxon>Euteleostomi</taxon>
        <taxon>Mammalia</taxon>
        <taxon>Eutheria</taxon>
        <taxon>Laurasiatheria</taxon>
        <taxon>Carnivora</taxon>
        <taxon>Feliformia</taxon>
        <taxon>Felidae</taxon>
        <taxon>Felinae</taxon>
        <taxon>Lynx</taxon>
    </lineage>
</organism>
<evidence type="ECO:0000313" key="6">
    <source>
        <dbReference type="Ensembl" id="ENSLCNP00005028893.1"/>
    </source>
</evidence>
<dbReference type="GeneID" id="115502880"/>
<dbReference type="InterPro" id="IPR032700">
    <property type="entry name" value="IZUMO1"/>
</dbReference>
<dbReference type="SUPFAM" id="SSF48726">
    <property type="entry name" value="Immunoglobulin"/>
    <property type="match status" value="1"/>
</dbReference>
<keyword evidence="3" id="KW-0812">Transmembrane</keyword>
<keyword evidence="3" id="KW-0472">Membrane</keyword>
<dbReference type="GO" id="GO:0005102">
    <property type="term" value="F:signaling receptor binding"/>
    <property type="evidence" value="ECO:0007669"/>
    <property type="project" value="InterPro"/>
</dbReference>
<dbReference type="InterPro" id="IPR032699">
    <property type="entry name" value="Izumo-Ig"/>
</dbReference>
<dbReference type="AlphaFoldDB" id="A0A667HQ77"/>
<dbReference type="GO" id="GO:0086080">
    <property type="term" value="F:protein binding involved in heterotypic cell-cell adhesion"/>
    <property type="evidence" value="ECO:0007669"/>
    <property type="project" value="TreeGrafter"/>
</dbReference>
<dbReference type="Pfam" id="PF15005">
    <property type="entry name" value="IZUMO"/>
    <property type="match status" value="1"/>
</dbReference>
<accession>A0A667HQ77</accession>
<dbReference type="InterPro" id="IPR029389">
    <property type="entry name" value="IZUMO"/>
</dbReference>
<keyword evidence="2 4" id="KW-0732">Signal</keyword>
<evidence type="ECO:0000256" key="1">
    <source>
        <dbReference type="ARBA" id="ARBA00009633"/>
    </source>
</evidence>
<dbReference type="RefSeq" id="XP_030154552.1">
    <property type="nucleotide sequence ID" value="XM_030298692.1"/>
</dbReference>
<gene>
    <name evidence="6" type="primary">LOC115502880</name>
</gene>
<dbReference type="GO" id="GO:0007342">
    <property type="term" value="P:fusion of sperm to egg plasma membrane involved in single fertilization"/>
    <property type="evidence" value="ECO:0007669"/>
    <property type="project" value="InterPro"/>
</dbReference>
<evidence type="ECO:0000256" key="2">
    <source>
        <dbReference type="ARBA" id="ARBA00022729"/>
    </source>
</evidence>
<dbReference type="SMART" id="SM00409">
    <property type="entry name" value="IG"/>
    <property type="match status" value="1"/>
</dbReference>
<sequence>MGPQVALLVAALAGCLLPAGGCVICDQRVVAALDALEKEYLPTHMARERQRQVMETIRQTVRNFWDLPYLEDAFMGVIDEATMETSVLGFLRSMTLITNSDIADDTFVKEFSWMLTLEKAAFQRNVARFQREDFCPNKCGMMLQPLIWCSNCKKQLHVCRKSTDCGVRQINVHEKEDLVLDCELNWHKLSQGLTYYSFYRVWGSNSETLVYKGKQPTLTKPLVGPEDAGDYRCELGTVRSLPATVIHFKVTVLPQRIIEETPTSNFETEEQLSPTLQPSEYPKPEKVLRSLLAGLLIWGFVVLIISFVTAVLCFLPGNVMDSIKSWFLTNRVAALQSQVPKVPKGNDTAPSHK</sequence>
<dbReference type="Ensembl" id="ENSLCNT00005032282.1">
    <property type="protein sequence ID" value="ENSLCNP00005028893.1"/>
    <property type="gene ID" value="ENSLCNG00005018791.1"/>
</dbReference>
<dbReference type="PANTHER" id="PTHR35540">
    <property type="entry name" value="IZUMO SPERM-EGG FUSION PROTEIN 1"/>
    <property type="match status" value="1"/>
</dbReference>
<dbReference type="GO" id="GO:0005886">
    <property type="term" value="C:plasma membrane"/>
    <property type="evidence" value="ECO:0007669"/>
    <property type="project" value="TreeGrafter"/>
</dbReference>
<feature type="signal peptide" evidence="4">
    <location>
        <begin position="1"/>
        <end position="21"/>
    </location>
</feature>
<reference evidence="6" key="2">
    <citation type="submission" date="2025-09" db="UniProtKB">
        <authorList>
            <consortium name="Ensembl"/>
        </authorList>
    </citation>
    <scope>IDENTIFICATION</scope>
</reference>